<comment type="caution">
    <text evidence="3">The sequence shown here is derived from an EMBL/GenBank/DDBJ whole genome shotgun (WGS) entry which is preliminary data.</text>
</comment>
<proteinExistence type="predicted"/>
<dbReference type="Proteomes" id="UP000811609">
    <property type="component" value="Chromosome 7"/>
</dbReference>
<evidence type="ECO:0000313" key="3">
    <source>
        <dbReference type="EMBL" id="KAG6646898.1"/>
    </source>
</evidence>
<dbReference type="PROSITE" id="PS51782">
    <property type="entry name" value="LYSM"/>
    <property type="match status" value="1"/>
</dbReference>
<dbReference type="EMBL" id="CM031815">
    <property type="protein sequence ID" value="KAG6646898.1"/>
    <property type="molecule type" value="Genomic_DNA"/>
</dbReference>
<dbReference type="InterPro" id="IPR052210">
    <property type="entry name" value="LysM1-like"/>
</dbReference>
<evidence type="ECO:0000259" key="2">
    <source>
        <dbReference type="PROSITE" id="PS51782"/>
    </source>
</evidence>
<evidence type="ECO:0000256" key="1">
    <source>
        <dbReference type="SAM" id="SignalP"/>
    </source>
</evidence>
<dbReference type="InterPro" id="IPR018392">
    <property type="entry name" value="LysM"/>
</dbReference>
<protein>
    <recommendedName>
        <fullName evidence="2">LysM domain-containing protein</fullName>
    </recommendedName>
</protein>
<dbReference type="PANTHER" id="PTHR34997">
    <property type="entry name" value="AM15"/>
    <property type="match status" value="1"/>
</dbReference>
<feature type="chain" id="PRO_5035878887" description="LysM domain-containing protein" evidence="1">
    <location>
        <begin position="30"/>
        <end position="91"/>
    </location>
</feature>
<gene>
    <name evidence="3" type="ORF">CIPAW_07G040700</name>
</gene>
<dbReference type="PANTHER" id="PTHR34997:SF10">
    <property type="entry name" value="LYSM DOMAIN-CONTAINING PROTEIN"/>
    <property type="match status" value="1"/>
</dbReference>
<name>A0A8T1PXH0_CARIL</name>
<feature type="domain" description="LysM" evidence="2">
    <location>
        <begin position="42"/>
        <end position="86"/>
    </location>
</feature>
<feature type="signal peptide" evidence="1">
    <location>
        <begin position="1"/>
        <end position="29"/>
    </location>
</feature>
<evidence type="ECO:0000313" key="4">
    <source>
        <dbReference type="Proteomes" id="UP000811609"/>
    </source>
</evidence>
<keyword evidence="1" id="KW-0732">Signal</keyword>
<accession>A0A8T1PXH0</accession>
<dbReference type="CDD" id="cd00118">
    <property type="entry name" value="LysM"/>
    <property type="match status" value="1"/>
</dbReference>
<dbReference type="AlphaFoldDB" id="A0A8T1PXH0"/>
<organism evidence="3 4">
    <name type="scientific">Carya illinoinensis</name>
    <name type="common">Pecan</name>
    <dbReference type="NCBI Taxonomy" id="32201"/>
    <lineage>
        <taxon>Eukaryota</taxon>
        <taxon>Viridiplantae</taxon>
        <taxon>Streptophyta</taxon>
        <taxon>Embryophyta</taxon>
        <taxon>Tracheophyta</taxon>
        <taxon>Spermatophyta</taxon>
        <taxon>Magnoliopsida</taxon>
        <taxon>eudicotyledons</taxon>
        <taxon>Gunneridae</taxon>
        <taxon>Pentapetalae</taxon>
        <taxon>rosids</taxon>
        <taxon>fabids</taxon>
        <taxon>Fagales</taxon>
        <taxon>Juglandaceae</taxon>
        <taxon>Carya</taxon>
    </lineage>
</organism>
<sequence length="91" mass="10185">MANCDNKSVAFLNLVLVLSLLLPISITECRQLRMLLYIECNSVYGAEDGDTCTGIIQKFGLNDEFFSTINPNLSYEKIFLGQWLCINGTVN</sequence>
<dbReference type="GO" id="GO:0008061">
    <property type="term" value="F:chitin binding"/>
    <property type="evidence" value="ECO:0007669"/>
    <property type="project" value="InterPro"/>
</dbReference>
<keyword evidence="4" id="KW-1185">Reference proteome</keyword>
<reference evidence="3" key="1">
    <citation type="submission" date="2020-12" db="EMBL/GenBank/DDBJ databases">
        <title>WGS assembly of Carya illinoinensis cv. Pawnee.</title>
        <authorList>
            <person name="Platts A."/>
            <person name="Shu S."/>
            <person name="Wright S."/>
            <person name="Barry K."/>
            <person name="Edger P."/>
            <person name="Pires J.C."/>
            <person name="Schmutz J."/>
        </authorList>
    </citation>
    <scope>NUCLEOTIDE SEQUENCE</scope>
    <source>
        <tissue evidence="3">Leaf</tissue>
    </source>
</reference>